<organism evidence="3 4">
    <name type="scientific">Erwinia sorbitola</name>
    <dbReference type="NCBI Taxonomy" id="2681984"/>
    <lineage>
        <taxon>Bacteria</taxon>
        <taxon>Pseudomonadati</taxon>
        <taxon>Pseudomonadota</taxon>
        <taxon>Gammaproteobacteria</taxon>
        <taxon>Enterobacterales</taxon>
        <taxon>Erwiniaceae</taxon>
        <taxon>Erwinia</taxon>
    </lineage>
</organism>
<evidence type="ECO:0000313" key="3">
    <source>
        <dbReference type="EMBL" id="MTD27731.1"/>
    </source>
</evidence>
<keyword evidence="1" id="KW-0813">Transport</keyword>
<dbReference type="InterPro" id="IPR018030">
    <property type="entry name" value="Fimbrial_membr_usher_CS"/>
</dbReference>
<evidence type="ECO:0000313" key="4">
    <source>
        <dbReference type="Proteomes" id="UP000480164"/>
    </source>
</evidence>
<dbReference type="Pfam" id="PF00577">
    <property type="entry name" value="Usher"/>
    <property type="match status" value="1"/>
</dbReference>
<dbReference type="PANTHER" id="PTHR30451">
    <property type="entry name" value="OUTER MEMBRANE USHER PROTEIN"/>
    <property type="match status" value="1"/>
</dbReference>
<dbReference type="EMBL" id="WLZX01000004">
    <property type="protein sequence ID" value="MTD27731.1"/>
    <property type="molecule type" value="Genomic_DNA"/>
</dbReference>
<name>A0ABW9RFQ1_9GAMM</name>
<protein>
    <submittedName>
        <fullName evidence="3">Fimbria/pilus outer membrane usher protein</fullName>
    </submittedName>
</protein>
<dbReference type="Gene3D" id="2.60.40.2610">
    <property type="entry name" value="Outer membrane usher protein FimD, plug domain"/>
    <property type="match status" value="1"/>
</dbReference>
<keyword evidence="4" id="KW-1185">Reference proteome</keyword>
<comment type="subcellular location">
    <subcellularLocation>
        <location evidence="1">Cell outer membrane</location>
        <topology evidence="1">Multi-pass membrane protein</topology>
    </subcellularLocation>
</comment>
<comment type="similarity">
    <text evidence="1">Belongs to the fimbrial export usher family.</text>
</comment>
<dbReference type="Gene3D" id="2.60.40.3110">
    <property type="match status" value="1"/>
</dbReference>
<dbReference type="InterPro" id="IPR025949">
    <property type="entry name" value="PapC-like_C"/>
</dbReference>
<sequence length="809" mass="88069">MNRSRLVPGRHCTLIVTGLLNCLSPLTGSAETYSTLPPPPGISSADSNTQQQEFMLGLVVNDDDRGLVVPVQFRDGHYLLRAADLQRAGIPTAQVTSSIMDVSAMDRVKAEYDRQRQRLLLTVPPEWLPAQTFAGTTHNGPRYEGRSSNGALFNYDLYASQTTGGGTRLSAWNELRLFGGYGQFSSNGIYQQQITGEAGALENGYIRYDTWWSNQNEDHALNLQVGDLISDSLAWSSSVRLGGIQVGRDFSLRPDLVTYPLPSFSGQAAVPSTVDLFVNGYKTSSNNVQPGPFSLTNMPFVNGAGNAVVITTDAQGRRVSTTLPFYVASDLLKSGLSDYSFSAGALRRNYGLKNFDYGAAASSGSYRYGLTDWLTLESHAEGAESLALGGAGVQLKLGAWGVVNSAVSQSQMEGENGRQYSWGYQYSTSRFSVGMQQTKRTADFGNLALYADHQDNSDTIEYNTLSRRSAQYNASVSLDRFGSLGAALIDITSGSGDRTHLLNLSYSRTLWGNSSLYISASRDQQSADWSGAIGVSIPFSDLSSASISVERNQQGGTAERLNFAHSMPTDGGFAWDASVANQSEGGNYRQGNLRWRNQKVETSAGFYGDDDFSTEYADISGSLVLMDGGAFAANKVDDAFVLVKTDYPDINVRFENQLMGKTDKQGYLLVPRVSSYYPAKYDIDTLDLPANMTTSSVEQRFSVKRQSGYLLHFPIEPLRAASVILHDQNGEPLPLSTQLTREGQQTEFVGWDGIAWLENLTGRNVIHAQTPDGRRCDTELTLSGGRPQSLTTYGPLICVLPPLPSRNTP</sequence>
<gene>
    <name evidence="3" type="ORF">GK011_12365</name>
</gene>
<dbReference type="RefSeq" id="WP_154753008.1">
    <property type="nucleotide sequence ID" value="NZ_WLZX01000004.1"/>
</dbReference>
<accession>A0ABW9RFQ1</accession>
<dbReference type="InterPro" id="IPR000015">
    <property type="entry name" value="Fimb_usher"/>
</dbReference>
<keyword evidence="1" id="KW-0812">Transmembrane</keyword>
<dbReference type="InterPro" id="IPR042186">
    <property type="entry name" value="FimD_plug_dom"/>
</dbReference>
<dbReference type="Proteomes" id="UP000480164">
    <property type="component" value="Unassembled WGS sequence"/>
</dbReference>
<keyword evidence="1" id="KW-0998">Cell outer membrane</keyword>
<evidence type="ECO:0000259" key="2">
    <source>
        <dbReference type="Pfam" id="PF13953"/>
    </source>
</evidence>
<keyword evidence="1" id="KW-1029">Fimbrium biogenesis</keyword>
<feature type="domain" description="PapC-like C-terminal" evidence="2">
    <location>
        <begin position="725"/>
        <end position="783"/>
    </location>
</feature>
<keyword evidence="1" id="KW-0472">Membrane</keyword>
<reference evidence="3 4" key="1">
    <citation type="submission" date="2019-11" db="EMBL/GenBank/DDBJ databases">
        <title>Erwinia sp. nov., isolated from feces of birds in Tibet plateau of China.</title>
        <authorList>
            <person name="Ge Y."/>
        </authorList>
    </citation>
    <scope>NUCLEOTIDE SEQUENCE [LARGE SCALE GENOMIC DNA]</scope>
    <source>
        <strain evidence="3 4">J316</strain>
    </source>
</reference>
<proteinExistence type="inferred from homology"/>
<dbReference type="PROSITE" id="PS01151">
    <property type="entry name" value="FIMBRIAL_USHER"/>
    <property type="match status" value="1"/>
</dbReference>
<dbReference type="PANTHER" id="PTHR30451:SF5">
    <property type="entry name" value="SLR0019 PROTEIN"/>
    <property type="match status" value="1"/>
</dbReference>
<evidence type="ECO:0000256" key="1">
    <source>
        <dbReference type="RuleBase" id="RU003884"/>
    </source>
</evidence>
<dbReference type="Pfam" id="PF13953">
    <property type="entry name" value="PapC_C"/>
    <property type="match status" value="1"/>
</dbReference>
<comment type="caution">
    <text evidence="3">The sequence shown here is derived from an EMBL/GenBank/DDBJ whole genome shotgun (WGS) entry which is preliminary data.</text>
</comment>